<dbReference type="GO" id="GO:0009306">
    <property type="term" value="P:protein secretion"/>
    <property type="evidence" value="ECO:0007669"/>
    <property type="project" value="InterPro"/>
</dbReference>
<evidence type="ECO:0000256" key="1">
    <source>
        <dbReference type="SAM" id="MobiDB-lite"/>
    </source>
</evidence>
<evidence type="ECO:0000313" key="3">
    <source>
        <dbReference type="Proteomes" id="UP000467193"/>
    </source>
</evidence>
<dbReference type="Proteomes" id="UP000467193">
    <property type="component" value="Chromosome"/>
</dbReference>
<dbReference type="InterPro" id="IPR022536">
    <property type="entry name" value="EspC"/>
</dbReference>
<keyword evidence="3" id="KW-1185">Reference proteome</keyword>
<dbReference type="Pfam" id="PF10824">
    <property type="entry name" value="T7SS_ESX_EspC"/>
    <property type="match status" value="1"/>
</dbReference>
<accession>A0A7I7QQ70</accession>
<evidence type="ECO:0000313" key="2">
    <source>
        <dbReference type="EMBL" id="BBY28528.1"/>
    </source>
</evidence>
<protein>
    <recommendedName>
        <fullName evidence="4">ESX-1 secretion-associated protein</fullName>
    </recommendedName>
</protein>
<evidence type="ECO:0008006" key="4">
    <source>
        <dbReference type="Google" id="ProtNLM"/>
    </source>
</evidence>
<proteinExistence type="predicted"/>
<feature type="region of interest" description="Disordered" evidence="1">
    <location>
        <begin position="76"/>
        <end position="95"/>
    </location>
</feature>
<organism evidence="2 3">
    <name type="scientific">Mycolicibacterium sediminis</name>
    <dbReference type="NCBI Taxonomy" id="1286180"/>
    <lineage>
        <taxon>Bacteria</taxon>
        <taxon>Bacillati</taxon>
        <taxon>Actinomycetota</taxon>
        <taxon>Actinomycetes</taxon>
        <taxon>Mycobacteriales</taxon>
        <taxon>Mycobacteriaceae</taxon>
        <taxon>Mycolicibacterium</taxon>
    </lineage>
</organism>
<reference evidence="2 3" key="1">
    <citation type="journal article" date="2019" name="Emerg. Microbes Infect.">
        <title>Comprehensive subspecies identification of 175 nontuberculous mycobacteria species based on 7547 genomic profiles.</title>
        <authorList>
            <person name="Matsumoto Y."/>
            <person name="Kinjo T."/>
            <person name="Motooka D."/>
            <person name="Nabeya D."/>
            <person name="Jung N."/>
            <person name="Uechi K."/>
            <person name="Horii T."/>
            <person name="Iida T."/>
            <person name="Fujita J."/>
            <person name="Nakamura S."/>
        </authorList>
    </citation>
    <scope>NUCLEOTIDE SEQUENCE [LARGE SCALE GENOMIC DNA]</scope>
    <source>
        <strain evidence="2 3">JCM 17899</strain>
    </source>
</reference>
<gene>
    <name evidence="2" type="ORF">MSEDJ_26240</name>
</gene>
<name>A0A7I7QQ70_9MYCO</name>
<sequence length="110" mass="11262">MEPIASDPRPNDVHADIPALRELATAHARHAADLQDVAARLSALTPQPEAFGPIGARFLTALVEAVGRDADSASALSTRLNDGSSAATATATSYDDADQRAGRTVGSLGV</sequence>
<feature type="compositionally biased region" description="Low complexity" evidence="1">
    <location>
        <begin position="84"/>
        <end position="94"/>
    </location>
</feature>
<dbReference type="KEGG" id="msei:MSEDJ_26240"/>
<dbReference type="AlphaFoldDB" id="A0A7I7QQ70"/>
<dbReference type="EMBL" id="AP022588">
    <property type="protein sequence ID" value="BBY28528.1"/>
    <property type="molecule type" value="Genomic_DNA"/>
</dbReference>